<dbReference type="SUPFAM" id="SSF53850">
    <property type="entry name" value="Periplasmic binding protein-like II"/>
    <property type="match status" value="1"/>
</dbReference>
<organism evidence="1 2">
    <name type="scientific">Alteromonas oceani</name>
    <dbReference type="NCBI Taxonomy" id="2071609"/>
    <lineage>
        <taxon>Bacteria</taxon>
        <taxon>Pseudomonadati</taxon>
        <taxon>Pseudomonadota</taxon>
        <taxon>Gammaproteobacteria</taxon>
        <taxon>Alteromonadales</taxon>
        <taxon>Alteromonadaceae</taxon>
        <taxon>Alteromonas/Salinimonas group</taxon>
        <taxon>Alteromonas</taxon>
    </lineage>
</organism>
<reference evidence="2" key="1">
    <citation type="journal article" date="2019" name="Int. J. Syst. Evol. Microbiol.">
        <title>The Global Catalogue of Microorganisms (GCM) 10K type strain sequencing project: providing services to taxonomists for standard genome sequencing and annotation.</title>
        <authorList>
            <consortium name="The Broad Institute Genomics Platform"/>
            <consortium name="The Broad Institute Genome Sequencing Center for Infectious Disease"/>
            <person name="Wu L."/>
            <person name="Ma J."/>
        </authorList>
    </citation>
    <scope>NUCLEOTIDE SEQUENCE [LARGE SCALE GENOMIC DNA]</scope>
    <source>
        <strain evidence="2">KCTC 52449</strain>
    </source>
</reference>
<dbReference type="Proteomes" id="UP001595477">
    <property type="component" value="Unassembled WGS sequence"/>
</dbReference>
<dbReference type="Gene3D" id="3.40.190.10">
    <property type="entry name" value="Periplasmic binding protein-like II"/>
    <property type="match status" value="2"/>
</dbReference>
<proteinExistence type="predicted"/>
<keyword evidence="2" id="KW-1185">Reference proteome</keyword>
<accession>A0ABV7JXN9</accession>
<dbReference type="RefSeq" id="WP_123324934.1">
    <property type="nucleotide sequence ID" value="NZ_JBHRSX010000029.1"/>
</dbReference>
<comment type="caution">
    <text evidence="1">The sequence shown here is derived from an EMBL/GenBank/DDBJ whole genome shotgun (WGS) entry which is preliminary data.</text>
</comment>
<evidence type="ECO:0000313" key="2">
    <source>
        <dbReference type="Proteomes" id="UP001595477"/>
    </source>
</evidence>
<evidence type="ECO:0000313" key="1">
    <source>
        <dbReference type="EMBL" id="MFC3202734.1"/>
    </source>
</evidence>
<gene>
    <name evidence="1" type="ORF">ACFOEW_13020</name>
</gene>
<protein>
    <submittedName>
        <fullName evidence="1">Transporter substrate-binding domain-containing protein</fullName>
    </submittedName>
</protein>
<sequence>MYSFKGIAFVISRLALLFFLIAGNYSRADTIVIGTQNFHYYPHYDFTSEDDKGLAWAIFEAFKATTKHEFVYISMPVLRLQKELAKGSVDFIYPDNPKWYNPIMSNTFKTFSQPVTRALGGTILRPDKVGAGIAEIRRLAMPLGFTPVNWQERVDKQLTHLIRVNDTLNALELIAKNKADAANLEYHVTQHIASQQPSLGKFTLDPELPHDGVAFMLATVSHTELLDEFNAFLASHQALIEQLHKQYRIKSPETILKNLSDQYY</sequence>
<dbReference type="EMBL" id="JBHRSX010000029">
    <property type="protein sequence ID" value="MFC3202734.1"/>
    <property type="molecule type" value="Genomic_DNA"/>
</dbReference>
<name>A0ABV7JXN9_9ALTE</name>